<dbReference type="KEGG" id="acry:AC20117_13615"/>
<dbReference type="AlphaFoldDB" id="A0A1H1A4E2"/>
<dbReference type="PROSITE" id="PS50931">
    <property type="entry name" value="HTH_LYSR"/>
    <property type="match status" value="1"/>
</dbReference>
<dbReference type="EMBL" id="FNKH01000002">
    <property type="protein sequence ID" value="SDQ34500.1"/>
    <property type="molecule type" value="Genomic_DNA"/>
</dbReference>
<dbReference type="GO" id="GO:0003677">
    <property type="term" value="F:DNA binding"/>
    <property type="evidence" value="ECO:0007669"/>
    <property type="project" value="UniProtKB-KW"/>
</dbReference>
<feature type="domain" description="HTH lysR-type" evidence="5">
    <location>
        <begin position="4"/>
        <end position="62"/>
    </location>
</feature>
<name>A0A1H1A4E2_9MICC</name>
<evidence type="ECO:0000256" key="2">
    <source>
        <dbReference type="ARBA" id="ARBA00023015"/>
    </source>
</evidence>
<dbReference type="Pfam" id="PF03466">
    <property type="entry name" value="LysR_substrate"/>
    <property type="match status" value="1"/>
</dbReference>
<dbReference type="SUPFAM" id="SSF53850">
    <property type="entry name" value="Periplasmic binding protein-like II"/>
    <property type="match status" value="1"/>
</dbReference>
<dbReference type="InterPro" id="IPR036390">
    <property type="entry name" value="WH_DNA-bd_sf"/>
</dbReference>
<dbReference type="GO" id="GO:0032993">
    <property type="term" value="C:protein-DNA complex"/>
    <property type="evidence" value="ECO:0007669"/>
    <property type="project" value="TreeGrafter"/>
</dbReference>
<keyword evidence="2" id="KW-0805">Transcription regulation</keyword>
<dbReference type="Pfam" id="PF00126">
    <property type="entry name" value="HTH_1"/>
    <property type="match status" value="1"/>
</dbReference>
<dbReference type="GO" id="GO:0003700">
    <property type="term" value="F:DNA-binding transcription factor activity"/>
    <property type="evidence" value="ECO:0007669"/>
    <property type="project" value="InterPro"/>
</dbReference>
<gene>
    <name evidence="6" type="ORF">SAMN04489742_0741</name>
</gene>
<comment type="similarity">
    <text evidence="1">Belongs to the LysR transcriptional regulatory family.</text>
</comment>
<dbReference type="RefSeq" id="WP_074699274.1">
    <property type="nucleotide sequence ID" value="NZ_CP018863.1"/>
</dbReference>
<dbReference type="Gene3D" id="1.10.10.10">
    <property type="entry name" value="Winged helix-like DNA-binding domain superfamily/Winged helix DNA-binding domain"/>
    <property type="match status" value="1"/>
</dbReference>
<evidence type="ECO:0000256" key="1">
    <source>
        <dbReference type="ARBA" id="ARBA00009437"/>
    </source>
</evidence>
<evidence type="ECO:0000259" key="5">
    <source>
        <dbReference type="PROSITE" id="PS50931"/>
    </source>
</evidence>
<dbReference type="InterPro" id="IPR000847">
    <property type="entry name" value="LysR_HTH_N"/>
</dbReference>
<dbReference type="InterPro" id="IPR005119">
    <property type="entry name" value="LysR_subst-bd"/>
</dbReference>
<protein>
    <submittedName>
        <fullName evidence="6">DNA-binding transcriptional regulator, LysR family</fullName>
    </submittedName>
</protein>
<keyword evidence="3 6" id="KW-0238">DNA-binding</keyword>
<dbReference type="PANTHER" id="PTHR30346:SF0">
    <property type="entry name" value="HCA OPERON TRANSCRIPTIONAL ACTIVATOR HCAR"/>
    <property type="match status" value="1"/>
</dbReference>
<dbReference type="InterPro" id="IPR036388">
    <property type="entry name" value="WH-like_DNA-bd_sf"/>
</dbReference>
<dbReference type="PANTHER" id="PTHR30346">
    <property type="entry name" value="TRANSCRIPTIONAL DUAL REGULATOR HCAR-RELATED"/>
    <property type="match status" value="1"/>
</dbReference>
<keyword evidence="7" id="KW-1185">Reference proteome</keyword>
<dbReference type="Proteomes" id="UP000181917">
    <property type="component" value="Unassembled WGS sequence"/>
</dbReference>
<organism evidence="6 7">
    <name type="scientific">Crystallibacter crystallopoietes</name>
    <dbReference type="NCBI Taxonomy" id="37928"/>
    <lineage>
        <taxon>Bacteria</taxon>
        <taxon>Bacillati</taxon>
        <taxon>Actinomycetota</taxon>
        <taxon>Actinomycetes</taxon>
        <taxon>Micrococcales</taxon>
        <taxon>Micrococcaceae</taxon>
        <taxon>Crystallibacter</taxon>
    </lineage>
</organism>
<sequence>MANFTLRQLELFAALPDFPTLSAAAASLRISESALSQAITALEKVAGEQLCVRRKARGLQLTPAGQFFAQRARRLIRDADDLVNDLAGAAGTLKGPVKLGCFSSLAHNLLPGILEALPTAHPQLNVDVTVGTHTELLPALDAGLLDMAIVYDMQLPAGYNQRTIYRTELEAVLPPDHKLARQDTVDLAQLAEEPLIMYDSSPSTANTHHVFAERGLRPNVVSSMPQMVLVQAMVGRGLGYALLMSRPNSPGLTVEGRPVAIRPLSPPATRTTVCAIWPEDMSLSPRAEAVVDLAVRILDSQD</sequence>
<evidence type="ECO:0000256" key="4">
    <source>
        <dbReference type="ARBA" id="ARBA00023163"/>
    </source>
</evidence>
<keyword evidence="4" id="KW-0804">Transcription</keyword>
<dbReference type="OrthoDB" id="3461141at2"/>
<reference evidence="6 7" key="1">
    <citation type="submission" date="2016-10" db="EMBL/GenBank/DDBJ databases">
        <authorList>
            <person name="de Groot N.N."/>
        </authorList>
    </citation>
    <scope>NUCLEOTIDE SEQUENCE [LARGE SCALE GENOMIC DNA]</scope>
    <source>
        <strain evidence="6 7">DSM 20117</strain>
    </source>
</reference>
<evidence type="ECO:0000313" key="7">
    <source>
        <dbReference type="Proteomes" id="UP000181917"/>
    </source>
</evidence>
<dbReference type="SUPFAM" id="SSF46785">
    <property type="entry name" value="Winged helix' DNA-binding domain"/>
    <property type="match status" value="1"/>
</dbReference>
<dbReference type="STRING" id="37928.SAMN04489742_0741"/>
<accession>A0A1H1A4E2</accession>
<evidence type="ECO:0000313" key="6">
    <source>
        <dbReference type="EMBL" id="SDQ34500.1"/>
    </source>
</evidence>
<evidence type="ECO:0000256" key="3">
    <source>
        <dbReference type="ARBA" id="ARBA00023125"/>
    </source>
</evidence>
<dbReference type="Gene3D" id="3.40.190.10">
    <property type="entry name" value="Periplasmic binding protein-like II"/>
    <property type="match status" value="2"/>
</dbReference>
<proteinExistence type="inferred from homology"/>